<dbReference type="AlphaFoldDB" id="A0A6A8VB43"/>
<name>A0A6A8VB43_STRPA</name>
<evidence type="ECO:0000313" key="3">
    <source>
        <dbReference type="EMBL" id="MTR66891.1"/>
    </source>
</evidence>
<feature type="signal peptide" evidence="2">
    <location>
        <begin position="1"/>
        <end position="18"/>
    </location>
</feature>
<evidence type="ECO:0000313" key="4">
    <source>
        <dbReference type="EMBL" id="MTS01621.1"/>
    </source>
</evidence>
<keyword evidence="2" id="KW-0732">Signal</keyword>
<sequence length="184" mass="20325">MKKSMVLLVSVLVLTACAQPKKEAKESTENKTEQSTKASSSAKEEKGLKFVVAPQNEGKTSDLIELGKKLVTEHPEIGAQGEITVYFTGGTYTFKQQEYAVFMLVNKTTTNLDRDATFKISWSYDGHSIYQDQVVQYSLSNNPKLPTQSATLLLLPLTSEQSSIVETMADETKMSLSITDVLMN</sequence>
<proteinExistence type="predicted"/>
<reference evidence="4 5" key="1">
    <citation type="journal article" date="2019" name="Nat. Med.">
        <title>A library of human gut bacterial isolates paired with longitudinal multiomics data enables mechanistic microbiome research.</title>
        <authorList>
            <person name="Poyet M."/>
            <person name="Groussin M."/>
            <person name="Gibbons S.M."/>
            <person name="Avila-Pacheco J."/>
            <person name="Jiang X."/>
            <person name="Kearney S.M."/>
            <person name="Perrotta A.R."/>
            <person name="Berdy B."/>
            <person name="Zhao S."/>
            <person name="Lieberman T.D."/>
            <person name="Swanson P.K."/>
            <person name="Smith M."/>
            <person name="Roesemann S."/>
            <person name="Alexander J.E."/>
            <person name="Rich S.A."/>
            <person name="Livny J."/>
            <person name="Vlamakis H."/>
            <person name="Clish C."/>
            <person name="Bullock K."/>
            <person name="Deik A."/>
            <person name="Scott J."/>
            <person name="Pierce K.A."/>
            <person name="Xavier R.J."/>
            <person name="Alm E.J."/>
        </authorList>
    </citation>
    <scope>NUCLEOTIDE SEQUENCE</scope>
    <source>
        <strain evidence="3 5">BIOML-A12</strain>
        <strain evidence="4">BIOML-A6</strain>
    </source>
</reference>
<protein>
    <recommendedName>
        <fullName evidence="6">Lipoprotein</fullName>
    </recommendedName>
</protein>
<gene>
    <name evidence="3" type="ORF">GMC73_06460</name>
    <name evidence="4" type="ORF">GMC90_07335</name>
</gene>
<dbReference type="EMBL" id="WMZE01000003">
    <property type="protein sequence ID" value="MTS01621.1"/>
    <property type="molecule type" value="Genomic_DNA"/>
</dbReference>
<accession>A0A6A8VB43</accession>
<feature type="chain" id="PRO_5038309994" description="Lipoprotein" evidence="2">
    <location>
        <begin position="19"/>
        <end position="184"/>
    </location>
</feature>
<dbReference type="Proteomes" id="UP000460220">
    <property type="component" value="Unassembled WGS sequence"/>
</dbReference>
<evidence type="ECO:0000313" key="5">
    <source>
        <dbReference type="Proteomes" id="UP000460220"/>
    </source>
</evidence>
<evidence type="ECO:0000256" key="2">
    <source>
        <dbReference type="SAM" id="SignalP"/>
    </source>
</evidence>
<organism evidence="4">
    <name type="scientific">Streptococcus parasanguinis</name>
    <dbReference type="NCBI Taxonomy" id="1318"/>
    <lineage>
        <taxon>Bacteria</taxon>
        <taxon>Bacillati</taxon>
        <taxon>Bacillota</taxon>
        <taxon>Bacilli</taxon>
        <taxon>Lactobacillales</taxon>
        <taxon>Streptococcaceae</taxon>
        <taxon>Streptococcus</taxon>
    </lineage>
</organism>
<evidence type="ECO:0008006" key="6">
    <source>
        <dbReference type="Google" id="ProtNLM"/>
    </source>
</evidence>
<dbReference type="PROSITE" id="PS51257">
    <property type="entry name" value="PROKAR_LIPOPROTEIN"/>
    <property type="match status" value="1"/>
</dbReference>
<dbReference type="RefSeq" id="WP_155127295.1">
    <property type="nucleotide sequence ID" value="NZ_WMYY01000005.1"/>
</dbReference>
<feature type="region of interest" description="Disordered" evidence="1">
    <location>
        <begin position="20"/>
        <end position="45"/>
    </location>
</feature>
<evidence type="ECO:0000256" key="1">
    <source>
        <dbReference type="SAM" id="MobiDB-lite"/>
    </source>
</evidence>
<comment type="caution">
    <text evidence="4">The sequence shown here is derived from an EMBL/GenBank/DDBJ whole genome shotgun (WGS) entry which is preliminary data.</text>
</comment>
<dbReference type="EMBL" id="WMYY01000005">
    <property type="protein sequence ID" value="MTR66891.1"/>
    <property type="molecule type" value="Genomic_DNA"/>
</dbReference>
<feature type="compositionally biased region" description="Basic and acidic residues" evidence="1">
    <location>
        <begin position="20"/>
        <end position="34"/>
    </location>
</feature>